<evidence type="ECO:0000313" key="2">
    <source>
        <dbReference type="EMBL" id="OXC73848.1"/>
    </source>
</evidence>
<sequence>MNVFVIFGASGKVGRVSAASLRNAGHAVRAVVRNESQGERLARMGCEVVLADLLDPASVARAIVGADAVQILCPVPVGDADPGGTMHRMIAIAADALRANPPPHVLALSDYGAELDHGTGITLLFHALEKQLQTAVQHLTVLRAAEHMQNWARVIPAALATGKLPSLHHPLSKRFPTVAAQDVGLLAAELLLDESRRSGSRVVSMEGPRRISALDVARALSDASRREIIAHEVPRNDWTAMLLRAGLGANHAQLIIDLYHTHNAGRIDVEEGIGERRFGTTEFTEVLASMLPGAAAVAS</sequence>
<dbReference type="InterPro" id="IPR036291">
    <property type="entry name" value="NAD(P)-bd_dom_sf"/>
</dbReference>
<proteinExistence type="predicted"/>
<protein>
    <submittedName>
        <fullName evidence="2">Nucleoside-diphosphate-sugar epimerase</fullName>
    </submittedName>
</protein>
<dbReference type="Gene3D" id="3.40.50.720">
    <property type="entry name" value="NAD(P)-binding Rossmann-like Domain"/>
    <property type="match status" value="1"/>
</dbReference>
<organism evidence="2 3">
    <name type="scientific">Caballeronia sordidicola</name>
    <name type="common">Burkholderia sordidicola</name>
    <dbReference type="NCBI Taxonomy" id="196367"/>
    <lineage>
        <taxon>Bacteria</taxon>
        <taxon>Pseudomonadati</taxon>
        <taxon>Pseudomonadota</taxon>
        <taxon>Betaproteobacteria</taxon>
        <taxon>Burkholderiales</taxon>
        <taxon>Burkholderiaceae</taxon>
        <taxon>Caballeronia</taxon>
    </lineage>
</organism>
<name>A0A226WTC5_CABSO</name>
<dbReference type="Gene3D" id="3.90.25.10">
    <property type="entry name" value="UDP-galactose 4-epimerase, domain 1"/>
    <property type="match status" value="1"/>
</dbReference>
<dbReference type="Proteomes" id="UP000214720">
    <property type="component" value="Unassembled WGS sequence"/>
</dbReference>
<evidence type="ECO:0000259" key="1">
    <source>
        <dbReference type="Pfam" id="PF13460"/>
    </source>
</evidence>
<dbReference type="EMBL" id="MTHB01000235">
    <property type="protein sequence ID" value="OXC73848.1"/>
    <property type="molecule type" value="Genomic_DNA"/>
</dbReference>
<feature type="domain" description="NAD(P)-binding" evidence="1">
    <location>
        <begin position="8"/>
        <end position="191"/>
    </location>
</feature>
<dbReference type="SUPFAM" id="SSF51735">
    <property type="entry name" value="NAD(P)-binding Rossmann-fold domains"/>
    <property type="match status" value="1"/>
</dbReference>
<comment type="caution">
    <text evidence="2">The sequence shown here is derived from an EMBL/GenBank/DDBJ whole genome shotgun (WGS) entry which is preliminary data.</text>
</comment>
<dbReference type="AlphaFoldDB" id="A0A226WTC5"/>
<dbReference type="Pfam" id="PF13460">
    <property type="entry name" value="NAD_binding_10"/>
    <property type="match status" value="1"/>
</dbReference>
<evidence type="ECO:0000313" key="3">
    <source>
        <dbReference type="Proteomes" id="UP000214720"/>
    </source>
</evidence>
<dbReference type="InterPro" id="IPR051604">
    <property type="entry name" value="Ergot_Alk_Oxidoreductase"/>
</dbReference>
<reference evidence="3" key="1">
    <citation type="submission" date="2017-01" db="EMBL/GenBank/DDBJ databases">
        <title>Genome Analysis of Deinococcus marmoris KOPRI26562.</title>
        <authorList>
            <person name="Kim J.H."/>
            <person name="Oh H.-M."/>
        </authorList>
    </citation>
    <scope>NUCLEOTIDE SEQUENCE [LARGE SCALE GENOMIC DNA]</scope>
    <source>
        <strain evidence="3">PAMC 26633</strain>
    </source>
</reference>
<dbReference type="PANTHER" id="PTHR43162">
    <property type="match status" value="1"/>
</dbReference>
<accession>A0A226WTC5</accession>
<dbReference type="PANTHER" id="PTHR43162:SF1">
    <property type="entry name" value="PRESTALK A DIFFERENTIATION PROTEIN A"/>
    <property type="match status" value="1"/>
</dbReference>
<gene>
    <name evidence="2" type="ORF">BSU04_34815</name>
</gene>
<dbReference type="InterPro" id="IPR016040">
    <property type="entry name" value="NAD(P)-bd_dom"/>
</dbReference>